<dbReference type="RefSeq" id="WP_012669448.1">
    <property type="nucleotide sequence ID" value="NC_012946.1"/>
</dbReference>
<evidence type="ECO:0000259" key="1">
    <source>
        <dbReference type="Pfam" id="PF14501"/>
    </source>
</evidence>
<dbReference type="GeneID" id="66320103"/>
<accession>A0A9N7AQP9</accession>
<dbReference type="PANTHER" id="PTHR40448">
    <property type="entry name" value="TWO-COMPONENT SENSOR HISTIDINE KINASE"/>
    <property type="match status" value="1"/>
</dbReference>
<dbReference type="AlphaFoldDB" id="A0A9N7AQP9"/>
<evidence type="ECO:0000313" key="2">
    <source>
        <dbReference type="EMBL" id="ACT33660.1"/>
    </source>
</evidence>
<geneLocation type="plasmid" evidence="2 3">
    <name>pCLG1</name>
</geneLocation>
<dbReference type="GO" id="GO:0016301">
    <property type="term" value="F:kinase activity"/>
    <property type="evidence" value="ECO:0007669"/>
    <property type="project" value="UniProtKB-KW"/>
</dbReference>
<protein>
    <submittedName>
        <fullName evidence="2">Histidine kinase</fullName>
    </submittedName>
</protein>
<name>A0A9N7AQP9_CLOBO</name>
<gene>
    <name evidence="2" type="ORF">CLG_0075</name>
</gene>
<dbReference type="Proteomes" id="UP000006160">
    <property type="component" value="Plasmid pCLG1"/>
</dbReference>
<dbReference type="EMBL" id="CP001659">
    <property type="protein sequence ID" value="ACT33660.1"/>
    <property type="molecule type" value="Genomic_DNA"/>
</dbReference>
<dbReference type="Gene3D" id="3.30.565.10">
    <property type="entry name" value="Histidine kinase-like ATPase, C-terminal domain"/>
    <property type="match status" value="1"/>
</dbReference>
<organism evidence="2 3">
    <name type="scientific">Clostridium botulinum D str. 1873</name>
    <dbReference type="NCBI Taxonomy" id="592027"/>
    <lineage>
        <taxon>Bacteria</taxon>
        <taxon>Bacillati</taxon>
        <taxon>Bacillota</taxon>
        <taxon>Clostridia</taxon>
        <taxon>Eubacteriales</taxon>
        <taxon>Clostridiaceae</taxon>
        <taxon>Clostridium</taxon>
    </lineage>
</organism>
<dbReference type="PANTHER" id="PTHR40448:SF1">
    <property type="entry name" value="TWO-COMPONENT SENSOR HISTIDINE KINASE"/>
    <property type="match status" value="1"/>
</dbReference>
<dbReference type="InterPro" id="IPR036890">
    <property type="entry name" value="HATPase_C_sf"/>
</dbReference>
<dbReference type="Pfam" id="PF14501">
    <property type="entry name" value="HATPase_c_5"/>
    <property type="match status" value="1"/>
</dbReference>
<sequence length="416" mass="49295">MQLFEDFILNIGELISIVYLLDKLIFDNKKRMLKNLFIVVFGALGIAFLTYFNSSFIFMYVFFIALWSVIYKKNIINVSLEFFIILVILTIVQIPEIKLVQILKGNTNYDFKMYNLMNCITFLIVVLLYKLVLRKMILYIKLLESKVLYCFIINYSLYIIVFKFIWEYDKSIIINNKIIFLLVAVLILIVQTYLYVYFGKLINIKKEFEIKNRYEPIMDNIIEEIRRRQHDFKNNINTINGIIETSKHGELRNKLRGYMDTLDFFNINLGEIMYIKNSILKAIIYTKICEAKKRDIEFKYNIQNNSLEDILMDYEISDILNNIINNAFEALESKENNKIIILNILMKNDKNIIEIKNNGDIIDTKNLKNIFKIGFSTKAGHKRGYGLYNVKNIVNRNHGSIQLFIEDDFICFHISF</sequence>
<keyword evidence="2" id="KW-0808">Transferase</keyword>
<keyword evidence="2" id="KW-0418">Kinase</keyword>
<dbReference type="GO" id="GO:0042802">
    <property type="term" value="F:identical protein binding"/>
    <property type="evidence" value="ECO:0007669"/>
    <property type="project" value="TreeGrafter"/>
</dbReference>
<reference evidence="2 3" key="1">
    <citation type="submission" date="2009-06" db="EMBL/GenBank/DDBJ databases">
        <authorList>
            <person name="Shrivastava S."/>
            <person name="Brinkac L.B."/>
            <person name="Brown J.L."/>
            <person name="Bruce D.B."/>
            <person name="Detter C."/>
            <person name="Green L.D."/>
            <person name="Munk C.A."/>
            <person name="Rogers Y.C."/>
            <person name="Tapia R."/>
            <person name="Saunders E.S."/>
            <person name="Sims D.R."/>
            <person name="Smith L.A."/>
            <person name="Smith T.J."/>
            <person name="Sutton G."/>
            <person name="Brettin T."/>
        </authorList>
    </citation>
    <scope>NUCLEOTIDE SEQUENCE [LARGE SCALE GENOMIC DNA]</scope>
    <source>
        <strain evidence="3">D str. 1873</strain>
        <plasmid evidence="2 3">pCLG1</plasmid>
    </source>
</reference>
<feature type="domain" description="Sensor histidine kinase NatK-like C-terminal" evidence="1">
    <location>
        <begin position="315"/>
        <end position="415"/>
    </location>
</feature>
<dbReference type="InterPro" id="IPR032834">
    <property type="entry name" value="NatK-like_C"/>
</dbReference>
<dbReference type="SUPFAM" id="SSF55874">
    <property type="entry name" value="ATPase domain of HSP90 chaperone/DNA topoisomerase II/histidine kinase"/>
    <property type="match status" value="1"/>
</dbReference>
<evidence type="ECO:0000313" key="3">
    <source>
        <dbReference type="Proteomes" id="UP000006160"/>
    </source>
</evidence>
<keyword evidence="2" id="KW-0614">Plasmid</keyword>
<proteinExistence type="predicted"/>